<keyword evidence="3" id="KW-1185">Reference proteome</keyword>
<dbReference type="RefSeq" id="WP_344919569.1">
    <property type="nucleotide sequence ID" value="NZ_BAABAQ010000007.1"/>
</dbReference>
<feature type="compositionally biased region" description="Basic and acidic residues" evidence="1">
    <location>
        <begin position="9"/>
        <end position="23"/>
    </location>
</feature>
<protein>
    <submittedName>
        <fullName evidence="2">Uncharacterized protein</fullName>
    </submittedName>
</protein>
<proteinExistence type="predicted"/>
<organism evidence="2 3">
    <name type="scientific">Streptosporangium oxazolinicum</name>
    <dbReference type="NCBI Taxonomy" id="909287"/>
    <lineage>
        <taxon>Bacteria</taxon>
        <taxon>Bacillati</taxon>
        <taxon>Actinomycetota</taxon>
        <taxon>Actinomycetes</taxon>
        <taxon>Streptosporangiales</taxon>
        <taxon>Streptosporangiaceae</taxon>
        <taxon>Streptosporangium</taxon>
    </lineage>
</organism>
<sequence length="65" mass="7256">MSDLYLGGTRRDPVAGGHREIRSPADGGLVATVSGTGREPGPAGYRKTRHVWQNVRPRPRRWFRS</sequence>
<evidence type="ECO:0000313" key="3">
    <source>
        <dbReference type="Proteomes" id="UP001501251"/>
    </source>
</evidence>
<accession>A0ABP8B0V7</accession>
<comment type="caution">
    <text evidence="2">The sequence shown here is derived from an EMBL/GenBank/DDBJ whole genome shotgun (WGS) entry which is preliminary data.</text>
</comment>
<feature type="region of interest" description="Disordered" evidence="1">
    <location>
        <begin position="1"/>
        <end position="45"/>
    </location>
</feature>
<dbReference type="EMBL" id="BAABAQ010000007">
    <property type="protein sequence ID" value="GAA4195371.1"/>
    <property type="molecule type" value="Genomic_DNA"/>
</dbReference>
<evidence type="ECO:0000313" key="2">
    <source>
        <dbReference type="EMBL" id="GAA4195371.1"/>
    </source>
</evidence>
<dbReference type="Proteomes" id="UP001501251">
    <property type="component" value="Unassembled WGS sequence"/>
</dbReference>
<name>A0ABP8B0V7_9ACTN</name>
<evidence type="ECO:0000256" key="1">
    <source>
        <dbReference type="SAM" id="MobiDB-lite"/>
    </source>
</evidence>
<gene>
    <name evidence="2" type="ORF">GCM10022252_41050</name>
</gene>
<reference evidence="3" key="1">
    <citation type="journal article" date="2019" name="Int. J. Syst. Evol. Microbiol.">
        <title>The Global Catalogue of Microorganisms (GCM) 10K type strain sequencing project: providing services to taxonomists for standard genome sequencing and annotation.</title>
        <authorList>
            <consortium name="The Broad Institute Genomics Platform"/>
            <consortium name="The Broad Institute Genome Sequencing Center for Infectious Disease"/>
            <person name="Wu L."/>
            <person name="Ma J."/>
        </authorList>
    </citation>
    <scope>NUCLEOTIDE SEQUENCE [LARGE SCALE GENOMIC DNA]</scope>
    <source>
        <strain evidence="3">JCM 17388</strain>
    </source>
</reference>